<gene>
    <name evidence="1" type="ORF">ILEXP_LOCUS28872</name>
</gene>
<name>A0ABC8SWD0_9AQUA</name>
<feature type="non-terminal residue" evidence="1">
    <location>
        <position position="141"/>
    </location>
</feature>
<dbReference type="PANTHER" id="PTHR11764:SF44">
    <property type="entry name" value="LANOSTEROL SYNTHASE"/>
    <property type="match status" value="1"/>
</dbReference>
<protein>
    <recommendedName>
        <fullName evidence="3">Cycloartenol synthase</fullName>
    </recommendedName>
</protein>
<proteinExistence type="predicted"/>
<organism evidence="1 2">
    <name type="scientific">Ilex paraguariensis</name>
    <name type="common">yerba mate</name>
    <dbReference type="NCBI Taxonomy" id="185542"/>
    <lineage>
        <taxon>Eukaryota</taxon>
        <taxon>Viridiplantae</taxon>
        <taxon>Streptophyta</taxon>
        <taxon>Embryophyta</taxon>
        <taxon>Tracheophyta</taxon>
        <taxon>Spermatophyta</taxon>
        <taxon>Magnoliopsida</taxon>
        <taxon>eudicotyledons</taxon>
        <taxon>Gunneridae</taxon>
        <taxon>Pentapetalae</taxon>
        <taxon>asterids</taxon>
        <taxon>campanulids</taxon>
        <taxon>Aquifoliales</taxon>
        <taxon>Aquifoliaceae</taxon>
        <taxon>Ilex</taxon>
    </lineage>
</organism>
<evidence type="ECO:0008006" key="3">
    <source>
        <dbReference type="Google" id="ProtNLM"/>
    </source>
</evidence>
<dbReference type="InterPro" id="IPR008930">
    <property type="entry name" value="Terpenoid_cyclase/PrenylTrfase"/>
</dbReference>
<evidence type="ECO:0000313" key="2">
    <source>
        <dbReference type="Proteomes" id="UP001642360"/>
    </source>
</evidence>
<accession>A0ABC8SWD0</accession>
<dbReference type="SUPFAM" id="SSF48239">
    <property type="entry name" value="Terpenoid cyclases/Protein prenyltransferases"/>
    <property type="match status" value="1"/>
</dbReference>
<keyword evidence="2" id="KW-1185">Reference proteome</keyword>
<reference evidence="1 2" key="1">
    <citation type="submission" date="2024-02" db="EMBL/GenBank/DDBJ databases">
        <authorList>
            <person name="Vignale AGUSTIN F."/>
            <person name="Sosa J E."/>
            <person name="Modenutti C."/>
        </authorList>
    </citation>
    <scope>NUCLEOTIDE SEQUENCE [LARGE SCALE GENOMIC DNA]</scope>
</reference>
<dbReference type="PANTHER" id="PTHR11764">
    <property type="entry name" value="TERPENE CYCLASE/MUTASE FAMILY MEMBER"/>
    <property type="match status" value="1"/>
</dbReference>
<dbReference type="InterPro" id="IPR018333">
    <property type="entry name" value="Squalene_cyclase"/>
</dbReference>
<sequence length="141" mass="16423">MWKLILSEGDDEPWLKSVNNHIGRQYWEFDPHLGTPEERAQVEKLRLDFHKSRFEQKHSSDLLMRIQFGKENPCELQLPQMKVGSEAEITEETAATTLRRALRFYSTLQAEDGHWPGDYGGPLFLLPGLIKWELARNQCAK</sequence>
<evidence type="ECO:0000313" key="1">
    <source>
        <dbReference type="EMBL" id="CAK9160140.1"/>
    </source>
</evidence>
<comment type="caution">
    <text evidence="1">The sequence shown here is derived from an EMBL/GenBank/DDBJ whole genome shotgun (WGS) entry which is preliminary data.</text>
</comment>
<dbReference type="Proteomes" id="UP001642360">
    <property type="component" value="Unassembled WGS sequence"/>
</dbReference>
<dbReference type="AlphaFoldDB" id="A0ABC8SWD0"/>
<dbReference type="EMBL" id="CAUOFW020003472">
    <property type="protein sequence ID" value="CAK9160140.1"/>
    <property type="molecule type" value="Genomic_DNA"/>
</dbReference>